<accession>A0A9P9BHI8</accession>
<evidence type="ECO:0000256" key="1">
    <source>
        <dbReference type="SAM" id="MobiDB-lite"/>
    </source>
</evidence>
<dbReference type="GeneID" id="70191236"/>
<comment type="caution">
    <text evidence="2">The sequence shown here is derived from an EMBL/GenBank/DDBJ whole genome shotgun (WGS) entry which is preliminary data.</text>
</comment>
<dbReference type="Pfam" id="PF13424">
    <property type="entry name" value="TPR_12"/>
    <property type="match status" value="1"/>
</dbReference>
<proteinExistence type="predicted"/>
<dbReference type="Proteomes" id="UP000756346">
    <property type="component" value="Unassembled WGS sequence"/>
</dbReference>
<organism evidence="2 3">
    <name type="scientific">Microdochium trichocladiopsis</name>
    <dbReference type="NCBI Taxonomy" id="1682393"/>
    <lineage>
        <taxon>Eukaryota</taxon>
        <taxon>Fungi</taxon>
        <taxon>Dikarya</taxon>
        <taxon>Ascomycota</taxon>
        <taxon>Pezizomycotina</taxon>
        <taxon>Sordariomycetes</taxon>
        <taxon>Xylariomycetidae</taxon>
        <taxon>Xylariales</taxon>
        <taxon>Microdochiaceae</taxon>
        <taxon>Microdochium</taxon>
    </lineage>
</organism>
<feature type="compositionally biased region" description="Polar residues" evidence="1">
    <location>
        <begin position="264"/>
        <end position="273"/>
    </location>
</feature>
<dbReference type="SUPFAM" id="SSF48452">
    <property type="entry name" value="TPR-like"/>
    <property type="match status" value="2"/>
</dbReference>
<feature type="non-terminal residue" evidence="2">
    <location>
        <position position="680"/>
    </location>
</feature>
<feature type="region of interest" description="Disordered" evidence="1">
    <location>
        <begin position="247"/>
        <end position="288"/>
    </location>
</feature>
<dbReference type="Gene3D" id="1.25.40.10">
    <property type="entry name" value="Tetratricopeptide repeat domain"/>
    <property type="match status" value="2"/>
</dbReference>
<gene>
    <name evidence="2" type="ORF">B0I36DRAFT_400926</name>
</gene>
<reference evidence="2" key="1">
    <citation type="journal article" date="2021" name="Nat. Commun.">
        <title>Genetic determinants of endophytism in the Arabidopsis root mycobiome.</title>
        <authorList>
            <person name="Mesny F."/>
            <person name="Miyauchi S."/>
            <person name="Thiergart T."/>
            <person name="Pickel B."/>
            <person name="Atanasova L."/>
            <person name="Karlsson M."/>
            <person name="Huettel B."/>
            <person name="Barry K.W."/>
            <person name="Haridas S."/>
            <person name="Chen C."/>
            <person name="Bauer D."/>
            <person name="Andreopoulos W."/>
            <person name="Pangilinan J."/>
            <person name="LaButti K."/>
            <person name="Riley R."/>
            <person name="Lipzen A."/>
            <person name="Clum A."/>
            <person name="Drula E."/>
            <person name="Henrissat B."/>
            <person name="Kohler A."/>
            <person name="Grigoriev I.V."/>
            <person name="Martin F.M."/>
            <person name="Hacquard S."/>
        </authorList>
    </citation>
    <scope>NUCLEOTIDE SEQUENCE</scope>
    <source>
        <strain evidence="2">MPI-CAGE-CH-0230</strain>
    </source>
</reference>
<dbReference type="Gene3D" id="3.40.50.300">
    <property type="entry name" value="P-loop containing nucleotide triphosphate hydrolases"/>
    <property type="match status" value="1"/>
</dbReference>
<dbReference type="Pfam" id="PF13374">
    <property type="entry name" value="TPR_10"/>
    <property type="match status" value="2"/>
</dbReference>
<dbReference type="PANTHER" id="PTHR46082:SF6">
    <property type="entry name" value="AAA+ ATPASE DOMAIN-CONTAINING PROTEIN-RELATED"/>
    <property type="match status" value="1"/>
</dbReference>
<dbReference type="PANTHER" id="PTHR46082">
    <property type="entry name" value="ATP/GTP-BINDING PROTEIN-RELATED"/>
    <property type="match status" value="1"/>
</dbReference>
<sequence length="680" mass="76238">QRAPRWPSATSFKPDPDFVPPRGGSAVASILERARSKSGSRVALVGPAGVGKSQLAMEYCCQADEVFRLPLVFRVGTETRERFLGDLRSIADLLDIRDYGTTELEVTQRVAQWLLDPSNGPWSLVLDGVTDADVLSCGNAESAKPGTDSGIQQRVLWDLVSDVSHGSILVTTGDKYTAPAPGIKSSDIVPVSAMSGTQAVNLLQKRLGNHDQQSGQDHMALQLTPAASLLSFMAFFDRDHIPTSLIESRKGRADESAVAGADQGNESNLQTDEPSQRGDGGGNRSTDASERGVQVLLDTGFIAKGGPGVFSMPQVVQLAVRYWLKKNRRFEHFESRFIRWMHWNFPPGHFENWVTCRRLYPHVQKMTRHRPTDPVSLEEQAEVLCHASLYLLETGYHDEAMELANLSLDALKVQKPEHRLVLASKHYLGRAQRNLGHYQAADDTFSDLLRTCTSKSSLDQNHPEILVIECELARVYLDQKDFKEAERRYSEVLSKSTETLGGDHPFTLNCMAERVMIHIHRDNVVEAQKLGAKVLNLRRSRLGEEHPHTLRSELTMADTYYRQKKWKKARELQLHVKEASELGRDYHLIGDSMKDLAYTEYAMNSQTRAVKLAKDCITFYSNTFGPEHKDTHEAQEVLAEILSEHEATQQAQEALAESLFERRESGHKGAQTKRAKRRKC</sequence>
<dbReference type="InterPro" id="IPR053137">
    <property type="entry name" value="NLR-like"/>
</dbReference>
<dbReference type="OrthoDB" id="20872at2759"/>
<dbReference type="AlphaFoldDB" id="A0A9P9BHI8"/>
<dbReference type="SUPFAM" id="SSF52540">
    <property type="entry name" value="P-loop containing nucleoside triphosphate hydrolases"/>
    <property type="match status" value="1"/>
</dbReference>
<dbReference type="InterPro" id="IPR027417">
    <property type="entry name" value="P-loop_NTPase"/>
</dbReference>
<name>A0A9P9BHI8_9PEZI</name>
<evidence type="ECO:0008006" key="4">
    <source>
        <dbReference type="Google" id="ProtNLM"/>
    </source>
</evidence>
<feature type="region of interest" description="Disordered" evidence="1">
    <location>
        <begin position="1"/>
        <end position="21"/>
    </location>
</feature>
<protein>
    <recommendedName>
        <fullName evidence="4">NACHT domain-containing protein</fullName>
    </recommendedName>
</protein>
<evidence type="ECO:0000313" key="3">
    <source>
        <dbReference type="Proteomes" id="UP000756346"/>
    </source>
</evidence>
<dbReference type="EMBL" id="JAGTJQ010000016">
    <property type="protein sequence ID" value="KAH7010880.1"/>
    <property type="molecule type" value="Genomic_DNA"/>
</dbReference>
<evidence type="ECO:0000313" key="2">
    <source>
        <dbReference type="EMBL" id="KAH7010880.1"/>
    </source>
</evidence>
<dbReference type="RefSeq" id="XP_046004365.1">
    <property type="nucleotide sequence ID" value="XM_046161690.1"/>
</dbReference>
<keyword evidence="3" id="KW-1185">Reference proteome</keyword>
<dbReference type="InterPro" id="IPR011990">
    <property type="entry name" value="TPR-like_helical_dom_sf"/>
</dbReference>